<sequence length="265" mass="29107">MDMGHDDTAPARKKMRLQSPEPDYDGDVESPTWHQLESAFELACDNASWSDIFMASEESNLATGFDNQPGLTAVETVPHVCLGVIILNATSSFFKSRNNTQADVNLRQCGDFLKLYASDEGKYAGIATEPTLSGLLTKDPVKLSALLIAPTSLRVIVLSTMGETVEVGNILSKGSLFLQHPSPRDIEHFELEMEYFNPHYLVSPGSRMPQLEDLAIDYDDSPSNSNSVLDERGKGQLMSIFDTAGNLSVQPTTEPSPRLQTHLKE</sequence>
<feature type="region of interest" description="Disordered" evidence="1">
    <location>
        <begin position="1"/>
        <end position="28"/>
    </location>
</feature>
<feature type="region of interest" description="Disordered" evidence="1">
    <location>
        <begin position="244"/>
        <end position="265"/>
    </location>
</feature>
<keyword evidence="3" id="KW-1185">Reference proteome</keyword>
<dbReference type="OrthoDB" id="448448at2759"/>
<evidence type="ECO:0000256" key="1">
    <source>
        <dbReference type="SAM" id="MobiDB-lite"/>
    </source>
</evidence>
<gene>
    <name evidence="2" type="ORF">FSARC_9429</name>
</gene>
<comment type="caution">
    <text evidence="2">The sequence shown here is derived from an EMBL/GenBank/DDBJ whole genome shotgun (WGS) entry which is preliminary data.</text>
</comment>
<evidence type="ECO:0000313" key="3">
    <source>
        <dbReference type="Proteomes" id="UP000622797"/>
    </source>
</evidence>
<reference evidence="2" key="2">
    <citation type="submission" date="2020-05" db="EMBL/GenBank/DDBJ databases">
        <authorList>
            <person name="Kim H.-S."/>
            <person name="Proctor R.H."/>
            <person name="Brown D.W."/>
        </authorList>
    </citation>
    <scope>NUCLEOTIDE SEQUENCE</scope>
    <source>
        <strain evidence="2">NRRL 20472</strain>
    </source>
</reference>
<name>A0A8H4X694_9HYPO</name>
<feature type="compositionally biased region" description="Basic and acidic residues" evidence="1">
    <location>
        <begin position="1"/>
        <end position="10"/>
    </location>
</feature>
<reference evidence="2" key="1">
    <citation type="journal article" date="2020" name="BMC Genomics">
        <title>Correction to: Identification and distribution of gene clusters required for synthesis of sphingolipid metabolism inhibitors in diverse species of the filamentous fungus Fusarium.</title>
        <authorList>
            <person name="Kim H.S."/>
            <person name="Lohmar J.M."/>
            <person name="Busman M."/>
            <person name="Brown D.W."/>
            <person name="Naumann T.A."/>
            <person name="Divon H.H."/>
            <person name="Lysoe E."/>
            <person name="Uhlig S."/>
            <person name="Proctor R.H."/>
        </authorList>
    </citation>
    <scope>NUCLEOTIDE SEQUENCE</scope>
    <source>
        <strain evidence="2">NRRL 20472</strain>
    </source>
</reference>
<dbReference type="EMBL" id="JABEXW010000536">
    <property type="protein sequence ID" value="KAF4962506.1"/>
    <property type="molecule type" value="Genomic_DNA"/>
</dbReference>
<organism evidence="2 3">
    <name type="scientific">Fusarium sarcochroum</name>
    <dbReference type="NCBI Taxonomy" id="1208366"/>
    <lineage>
        <taxon>Eukaryota</taxon>
        <taxon>Fungi</taxon>
        <taxon>Dikarya</taxon>
        <taxon>Ascomycota</taxon>
        <taxon>Pezizomycotina</taxon>
        <taxon>Sordariomycetes</taxon>
        <taxon>Hypocreomycetidae</taxon>
        <taxon>Hypocreales</taxon>
        <taxon>Nectriaceae</taxon>
        <taxon>Fusarium</taxon>
        <taxon>Fusarium lateritium species complex</taxon>
    </lineage>
</organism>
<accession>A0A8H4X694</accession>
<dbReference type="AlphaFoldDB" id="A0A8H4X694"/>
<evidence type="ECO:0000313" key="2">
    <source>
        <dbReference type="EMBL" id="KAF4962506.1"/>
    </source>
</evidence>
<protein>
    <submittedName>
        <fullName evidence="2">Uncharacterized protein</fullName>
    </submittedName>
</protein>
<feature type="compositionally biased region" description="Polar residues" evidence="1">
    <location>
        <begin position="245"/>
        <end position="259"/>
    </location>
</feature>
<proteinExistence type="predicted"/>
<dbReference type="Proteomes" id="UP000622797">
    <property type="component" value="Unassembled WGS sequence"/>
</dbReference>